<reference evidence="3 4" key="1">
    <citation type="submission" date="2019-11" db="EMBL/GenBank/DDBJ databases">
        <title>Pedobacter sp. HMF7647 Genome sequencing and assembly.</title>
        <authorList>
            <person name="Kang H."/>
            <person name="Kim H."/>
            <person name="Joh K."/>
        </authorList>
    </citation>
    <scope>NUCLEOTIDE SEQUENCE [LARGE SCALE GENOMIC DNA]</scope>
    <source>
        <strain evidence="3 4">HMF7647</strain>
    </source>
</reference>
<feature type="chain" id="PRO_5029690600" description="DUF5977 domain-containing protein" evidence="1">
    <location>
        <begin position="27"/>
        <end position="1264"/>
    </location>
</feature>
<feature type="domain" description="DUF5977" evidence="2">
    <location>
        <begin position="1090"/>
        <end position="1150"/>
    </location>
</feature>
<dbReference type="AlphaFoldDB" id="A0A7K1Y716"/>
<proteinExistence type="predicted"/>
<keyword evidence="1" id="KW-0732">Signal</keyword>
<evidence type="ECO:0000313" key="3">
    <source>
        <dbReference type="EMBL" id="MXV50366.1"/>
    </source>
</evidence>
<dbReference type="Pfam" id="PF19404">
    <property type="entry name" value="DUF5977"/>
    <property type="match status" value="1"/>
</dbReference>
<dbReference type="Proteomes" id="UP000466586">
    <property type="component" value="Unassembled WGS sequence"/>
</dbReference>
<feature type="signal peptide" evidence="1">
    <location>
        <begin position="1"/>
        <end position="26"/>
    </location>
</feature>
<dbReference type="EMBL" id="WVHT01000002">
    <property type="protein sequence ID" value="MXV50366.1"/>
    <property type="molecule type" value="Genomic_DNA"/>
</dbReference>
<sequence>MDFNYRKLNRIVCAIALQFLSTTAFSQFDNNITYVPPSPTASALVKSVNTPVNMNTGIADITADLCTISARGGYQIPIYLSYHGGGVKVQEVSTTVGLGWNISANMMITRVVRGLPDEGPNGFFGSDMGAKISTPMDIPSIEGVAKGDKDGEPDLFYVKINGRAFRFTFSYSGNPVYLDDNSIRILNSPFKQELGQNGWVLEDLDGNTYYFGGDVSSTEETQTILHGETSDRTIPTFTSTWYINKITTTNSIENISFSYEPGGSISIKNYSRRKKTYNKITQSFKRGFYYFGVTIWPDQHTSDIEFFSNEWDNSVEETIASPKYLASITTTNESAYFSYSPTLRQDLTNARALNKIEVKNYKGESLKSFVFNQSYWNTDEGQPVVAQDKYRLKLTSVTLYNRTQTASIPLFGFEYNENTLLPPRNSSQTDHWGYYNKNIEGDFITDIKNIETYKTPDRKRMQANILKKIKYPTGGYKSFVYETNDYYDQINGKNVDGGGLRIANIISVGDMNSPPVEQKYSYRDDLGHSTGLQMVSEPIYITYLQHTTSQTPFVPLGLPNPPDNTLEPSDSAIPSNVKGCLVIPIRYTPNLKGALTFAVVQLATSIISPGQSFSSVSYTPFTTVSSTSYNNLFDINGNNIIYSQVTQENAGEGKTVNKFTDSNDYPDLVNQMSITGNTFDHAKRIATNIAPFTPPTSYAFARGFLKESSVYDKNGVLLKRITNTYELKPLGQDVGGFRSGIVKINTNTNLQFQSISSTTYNIGYYQMISKKLVLKTSKVESFEPGLAAVYSTTSYQYDQTYPSLVTFQTTINSDGSNSSADYKYVVNKDAVPYDTPNEISAASSLYTNGRFGLLLQSSFRKNNYILDKTTIGYKNWVINNKQLLLPEFVHKESQNAFFLARQYFAYDEFGNPIKLSRENGPAISTRWDYNSLFPVSEMMNADPAESFFEGFETLSSGAVSSSTSHSGSNCYLGDYPLNFSIPNGRSYKFSYWYLDVGKWVFSGYLPYSGPVSLSLGDAIDDVVVIPRDASISTSTFKPGLGITSRSGPTRAAMTYCYDDYSRLTDIKNDQGDIIKHYGFTDSSPAAANLFLSAPIYASMTKNCTGNSTRVYYEIKEGKYTSYNSQLEADQQAENELLTQGQAYADTYAKCLPTIGSPTLSCRTGGNCNDNSGCSVRYVINYYNLDPSKTYTSTTANSANSGASAGISNFVRNGTTATAYVNYSESSGSGRVDFDVVLYENGVAVDSKYNYISHNSSFPYIPQCQ</sequence>
<dbReference type="InterPro" id="IPR046020">
    <property type="entry name" value="DUF5977"/>
</dbReference>
<evidence type="ECO:0000259" key="2">
    <source>
        <dbReference type="Pfam" id="PF19404"/>
    </source>
</evidence>
<organism evidence="3 4">
    <name type="scientific">Hufsiella arboris</name>
    <dbReference type="NCBI Taxonomy" id="2695275"/>
    <lineage>
        <taxon>Bacteria</taxon>
        <taxon>Pseudomonadati</taxon>
        <taxon>Bacteroidota</taxon>
        <taxon>Sphingobacteriia</taxon>
        <taxon>Sphingobacteriales</taxon>
        <taxon>Sphingobacteriaceae</taxon>
        <taxon>Hufsiella</taxon>
    </lineage>
</organism>
<dbReference type="RefSeq" id="WP_160843543.1">
    <property type="nucleotide sequence ID" value="NZ_WVHT01000002.1"/>
</dbReference>
<accession>A0A7K1Y716</accession>
<protein>
    <recommendedName>
        <fullName evidence="2">DUF5977 domain-containing protein</fullName>
    </recommendedName>
</protein>
<gene>
    <name evidence="3" type="ORF">GS399_05225</name>
</gene>
<keyword evidence="4" id="KW-1185">Reference proteome</keyword>
<comment type="caution">
    <text evidence="3">The sequence shown here is derived from an EMBL/GenBank/DDBJ whole genome shotgun (WGS) entry which is preliminary data.</text>
</comment>
<evidence type="ECO:0000256" key="1">
    <source>
        <dbReference type="SAM" id="SignalP"/>
    </source>
</evidence>
<name>A0A7K1Y716_9SPHI</name>
<evidence type="ECO:0000313" key="4">
    <source>
        <dbReference type="Proteomes" id="UP000466586"/>
    </source>
</evidence>